<dbReference type="PROSITE" id="PS51257">
    <property type="entry name" value="PROKAR_LIPOPROTEIN"/>
    <property type="match status" value="1"/>
</dbReference>
<reference evidence="2 3" key="1">
    <citation type="journal article" date="2007" name="Genome Biol.">
        <title>Interrupted coding sequences in Mycobacterium smegmatis: authentic mutations or sequencing errors?</title>
        <authorList>
            <person name="Deshayes C."/>
            <person name="Perrodou E."/>
            <person name="Gallien S."/>
            <person name="Euphrasie D."/>
            <person name="Schaeffer C."/>
            <person name="Van-Dorsselaer A."/>
            <person name="Poch O."/>
            <person name="Lecompte O."/>
            <person name="Reyrat J.M."/>
        </authorList>
    </citation>
    <scope>NUCLEOTIDE SEQUENCE [LARGE SCALE GENOMIC DNA]</scope>
    <source>
        <strain evidence="3">ATCC 700084 / mc(2)155</strain>
    </source>
</reference>
<dbReference type="Proteomes" id="UP000006158">
    <property type="component" value="Chromosome"/>
</dbReference>
<dbReference type="KEGG" id="msg:MSMEI_1727"/>
<proteinExistence type="predicted"/>
<evidence type="ECO:0000313" key="2">
    <source>
        <dbReference type="EMBL" id="AFP38199.1"/>
    </source>
</evidence>
<gene>
    <name evidence="2" type="ordered locus">MSMEI_1727</name>
</gene>
<dbReference type="EMBL" id="CP001663">
    <property type="protein sequence ID" value="AFP38199.1"/>
    <property type="molecule type" value="Genomic_DNA"/>
</dbReference>
<accession>I7G6D7</accession>
<evidence type="ECO:0000256" key="1">
    <source>
        <dbReference type="SAM" id="Phobius"/>
    </source>
</evidence>
<evidence type="ECO:0000313" key="3">
    <source>
        <dbReference type="Proteomes" id="UP000006158"/>
    </source>
</evidence>
<keyword evidence="1" id="KW-0812">Transmembrane</keyword>
<dbReference type="AlphaFoldDB" id="I7G6D7"/>
<keyword evidence="1" id="KW-0472">Membrane</keyword>
<feature type="transmembrane region" description="Helical" evidence="1">
    <location>
        <begin position="36"/>
        <end position="58"/>
    </location>
</feature>
<reference evidence="2 3" key="2">
    <citation type="journal article" date="2009" name="Genome Res.">
        <title>Ortho-proteogenomics: multiple proteomes investigation through orthology and a new MS-based protocol.</title>
        <authorList>
            <person name="Gallien S."/>
            <person name="Perrodou E."/>
            <person name="Carapito C."/>
            <person name="Deshayes C."/>
            <person name="Reyrat J.M."/>
            <person name="Van Dorsselaer A."/>
            <person name="Poch O."/>
            <person name="Schaeffer C."/>
            <person name="Lecompte O."/>
        </authorList>
    </citation>
    <scope>NUCLEOTIDE SEQUENCE [LARGE SCALE GENOMIC DNA]</scope>
    <source>
        <strain evidence="3">ATCC 700084 / mc(2)155</strain>
    </source>
</reference>
<organism evidence="2 3">
    <name type="scientific">Mycolicibacterium smegmatis (strain ATCC 700084 / mc(2)155)</name>
    <name type="common">Mycobacterium smegmatis</name>
    <dbReference type="NCBI Taxonomy" id="246196"/>
    <lineage>
        <taxon>Bacteria</taxon>
        <taxon>Bacillati</taxon>
        <taxon>Actinomycetota</taxon>
        <taxon>Actinomycetes</taxon>
        <taxon>Mycobacteriales</taxon>
        <taxon>Mycobacteriaceae</taxon>
        <taxon>Mycolicibacterium</taxon>
    </lineage>
</organism>
<name>I7G6D7_MYCS2</name>
<keyword evidence="1" id="KW-1133">Transmembrane helix</keyword>
<feature type="transmembrane region" description="Helical" evidence="1">
    <location>
        <begin position="6"/>
        <end position="29"/>
    </location>
</feature>
<sequence length="90" mass="8789">MAQPKSAGPSAYCAASGSLFGLLTLLGCLRPGTGRFGLGFLLGGGLLGIGFVLLGLAFPNHVVTAGHGADGFLGLALDVLDGALDALFGS</sequence>
<protein>
    <submittedName>
        <fullName evidence="2">Uncharacterized protein</fullName>
    </submittedName>
</protein>